<dbReference type="GO" id="GO:0015288">
    <property type="term" value="F:porin activity"/>
    <property type="evidence" value="ECO:0007669"/>
    <property type="project" value="TreeGrafter"/>
</dbReference>
<dbReference type="GO" id="GO:1990281">
    <property type="term" value="C:efflux pump complex"/>
    <property type="evidence" value="ECO:0007669"/>
    <property type="project" value="TreeGrafter"/>
</dbReference>
<evidence type="ECO:0000256" key="3">
    <source>
        <dbReference type="ARBA" id="ARBA00022448"/>
    </source>
</evidence>
<evidence type="ECO:0000256" key="1">
    <source>
        <dbReference type="ARBA" id="ARBA00004442"/>
    </source>
</evidence>
<comment type="subcellular location">
    <subcellularLocation>
        <location evidence="1">Cell outer membrane</location>
    </subcellularLocation>
</comment>
<organism evidence="9 10">
    <name type="scientific">Propionivibrio dicarboxylicus</name>
    <dbReference type="NCBI Taxonomy" id="83767"/>
    <lineage>
        <taxon>Bacteria</taxon>
        <taxon>Pseudomonadati</taxon>
        <taxon>Pseudomonadota</taxon>
        <taxon>Betaproteobacteria</taxon>
        <taxon>Rhodocyclales</taxon>
        <taxon>Rhodocyclaceae</taxon>
        <taxon>Propionivibrio</taxon>
    </lineage>
</organism>
<feature type="signal peptide" evidence="8">
    <location>
        <begin position="1"/>
        <end position="23"/>
    </location>
</feature>
<evidence type="ECO:0000256" key="4">
    <source>
        <dbReference type="ARBA" id="ARBA00022452"/>
    </source>
</evidence>
<dbReference type="STRING" id="83767.SAMN05660652_01365"/>
<dbReference type="EMBL" id="FNCY01000004">
    <property type="protein sequence ID" value="SDH19492.1"/>
    <property type="molecule type" value="Genomic_DNA"/>
</dbReference>
<dbReference type="OrthoDB" id="9813458at2"/>
<comment type="similarity">
    <text evidence="2">Belongs to the outer membrane factor (OMF) (TC 1.B.17) family.</text>
</comment>
<evidence type="ECO:0000313" key="10">
    <source>
        <dbReference type="Proteomes" id="UP000198607"/>
    </source>
</evidence>
<reference evidence="9 10" key="1">
    <citation type="submission" date="2016-10" db="EMBL/GenBank/DDBJ databases">
        <authorList>
            <person name="de Groot N.N."/>
        </authorList>
    </citation>
    <scope>NUCLEOTIDE SEQUENCE [LARGE SCALE GENOMIC DNA]</scope>
    <source>
        <strain evidence="9 10">DSM 5885</strain>
    </source>
</reference>
<dbReference type="GO" id="GO:0015562">
    <property type="term" value="F:efflux transmembrane transporter activity"/>
    <property type="evidence" value="ECO:0007669"/>
    <property type="project" value="InterPro"/>
</dbReference>
<evidence type="ECO:0000256" key="8">
    <source>
        <dbReference type="SAM" id="SignalP"/>
    </source>
</evidence>
<dbReference type="Proteomes" id="UP000198607">
    <property type="component" value="Unassembled WGS sequence"/>
</dbReference>
<dbReference type="InterPro" id="IPR051906">
    <property type="entry name" value="TolC-like"/>
</dbReference>
<evidence type="ECO:0000256" key="7">
    <source>
        <dbReference type="ARBA" id="ARBA00023237"/>
    </source>
</evidence>
<dbReference type="InterPro" id="IPR010130">
    <property type="entry name" value="T1SS_OMP_TolC"/>
</dbReference>
<keyword evidence="4" id="KW-1134">Transmembrane beta strand</keyword>
<sequence>MKRFLGQGAWLLAGALLMPSAGAISLQEAWEAARDADPEFAAAHADAEAGAKRRDQARALWLPSVSASAASGRANSQSTTRDAGFSAPGFGSSRNVDFQTSVNNGSLNRWTVNAVQPLYSRDRLAQSRQLDAAAEASDAGWQAARQAALLRTAERYFAVLQSETALDLARRQQVAVERALVEAKDRYRLGDKPIVDSHEATARAEAVRAQVLLAESDLTLQQQAFEDLVGRRPTDLWRPRTQAGEAPGTLEDWLQKAVDGSPTLRMLAARLVAAQEEASRHSVAAAPSVDLVAQSGRERLAGSGDYGANALNDLRTSMIGVQVTIPIFTGGMRSARQEEALKLADKTRFENDRARQQVEQATRAAWLGVTVGATRVKALEANVKASLARLDATRLGHQVGDRTMLDLLNAENDASNAQLELLKARLGVILDRLRLAASAGMLDEALLETVSRSALARE</sequence>
<dbReference type="AlphaFoldDB" id="A0A1G8AEW2"/>
<evidence type="ECO:0000256" key="6">
    <source>
        <dbReference type="ARBA" id="ARBA00023136"/>
    </source>
</evidence>
<dbReference type="NCBIfam" id="TIGR01844">
    <property type="entry name" value="type_I_sec_TolC"/>
    <property type="match status" value="1"/>
</dbReference>
<gene>
    <name evidence="9" type="ORF">SAMN05660652_01365</name>
</gene>
<dbReference type="Pfam" id="PF02321">
    <property type="entry name" value="OEP"/>
    <property type="match status" value="2"/>
</dbReference>
<keyword evidence="10" id="KW-1185">Reference proteome</keyword>
<feature type="chain" id="PRO_5011637984" evidence="8">
    <location>
        <begin position="24"/>
        <end position="458"/>
    </location>
</feature>
<evidence type="ECO:0000313" key="9">
    <source>
        <dbReference type="EMBL" id="SDH19492.1"/>
    </source>
</evidence>
<keyword evidence="8" id="KW-0732">Signal</keyword>
<dbReference type="PANTHER" id="PTHR30026:SF20">
    <property type="entry name" value="OUTER MEMBRANE PROTEIN TOLC"/>
    <property type="match status" value="1"/>
</dbReference>
<dbReference type="Gene3D" id="1.20.1600.10">
    <property type="entry name" value="Outer membrane efflux proteins (OEP)"/>
    <property type="match status" value="1"/>
</dbReference>
<dbReference type="InterPro" id="IPR003423">
    <property type="entry name" value="OMP_efflux"/>
</dbReference>
<evidence type="ECO:0000256" key="2">
    <source>
        <dbReference type="ARBA" id="ARBA00007613"/>
    </source>
</evidence>
<dbReference type="RefSeq" id="WP_091936074.1">
    <property type="nucleotide sequence ID" value="NZ_FNCY01000004.1"/>
</dbReference>
<keyword evidence="5" id="KW-0812">Transmembrane</keyword>
<dbReference type="SUPFAM" id="SSF56954">
    <property type="entry name" value="Outer membrane efflux proteins (OEP)"/>
    <property type="match status" value="1"/>
</dbReference>
<name>A0A1G8AEW2_9RHOO</name>
<keyword evidence="6" id="KW-0472">Membrane</keyword>
<keyword evidence="3" id="KW-0813">Transport</keyword>
<dbReference type="GO" id="GO:0009279">
    <property type="term" value="C:cell outer membrane"/>
    <property type="evidence" value="ECO:0007669"/>
    <property type="project" value="UniProtKB-SubCell"/>
</dbReference>
<proteinExistence type="inferred from homology"/>
<keyword evidence="7" id="KW-0998">Cell outer membrane</keyword>
<accession>A0A1G8AEW2</accession>
<evidence type="ECO:0000256" key="5">
    <source>
        <dbReference type="ARBA" id="ARBA00022692"/>
    </source>
</evidence>
<protein>
    <submittedName>
        <fullName evidence="9">Outer membrane protein</fullName>
    </submittedName>
</protein>
<dbReference type="PANTHER" id="PTHR30026">
    <property type="entry name" value="OUTER MEMBRANE PROTEIN TOLC"/>
    <property type="match status" value="1"/>
</dbReference>